<evidence type="ECO:0000256" key="1">
    <source>
        <dbReference type="ARBA" id="ARBA00023002"/>
    </source>
</evidence>
<dbReference type="Pfam" id="PF01266">
    <property type="entry name" value="DAO"/>
    <property type="match status" value="1"/>
</dbReference>
<dbReference type="Proteomes" id="UP000036700">
    <property type="component" value="Chromosome"/>
</dbReference>
<dbReference type="OrthoDB" id="9342835at2"/>
<dbReference type="AlphaFoldDB" id="A0A0G3EPK8"/>
<accession>A0A0G3EPK8</accession>
<dbReference type="InterPro" id="IPR006076">
    <property type="entry name" value="FAD-dep_OxRdtase"/>
</dbReference>
<dbReference type="SUPFAM" id="SSF51905">
    <property type="entry name" value="FAD/NAD(P)-binding domain"/>
    <property type="match status" value="1"/>
</dbReference>
<evidence type="ECO:0000313" key="3">
    <source>
        <dbReference type="EMBL" id="AKJ68998.1"/>
    </source>
</evidence>
<dbReference type="STRING" id="445709.ABW99_13060"/>
<dbReference type="Gene3D" id="3.30.9.10">
    <property type="entry name" value="D-Amino Acid Oxidase, subunit A, domain 2"/>
    <property type="match status" value="1"/>
</dbReference>
<dbReference type="PANTHER" id="PTHR13847:SF281">
    <property type="entry name" value="FAD DEPENDENT OXIDOREDUCTASE DOMAIN-CONTAINING PROTEIN"/>
    <property type="match status" value="1"/>
</dbReference>
<dbReference type="GO" id="GO:0016491">
    <property type="term" value="F:oxidoreductase activity"/>
    <property type="evidence" value="ECO:0007669"/>
    <property type="project" value="UniProtKB-KW"/>
</dbReference>
<dbReference type="PANTHER" id="PTHR13847">
    <property type="entry name" value="SARCOSINE DEHYDROGENASE-RELATED"/>
    <property type="match status" value="1"/>
</dbReference>
<evidence type="ECO:0000313" key="4">
    <source>
        <dbReference type="Proteomes" id="UP000036700"/>
    </source>
</evidence>
<dbReference type="InterPro" id="IPR036188">
    <property type="entry name" value="FAD/NAD-bd_sf"/>
</dbReference>
<proteinExistence type="predicted"/>
<dbReference type="Gene3D" id="3.50.50.60">
    <property type="entry name" value="FAD/NAD(P)-binding domain"/>
    <property type="match status" value="1"/>
</dbReference>
<name>A0A0G3EPK8_9BURK</name>
<gene>
    <name evidence="3" type="ORF">ABW99_13060</name>
</gene>
<sequence>MPEYSDNYYTQTASSTARYPSLARAEEADVCVVGAGLAGLTAALTLARAGKRVILLDAERIAWGASGRNGGVVSPGYATSFDAIAKRAGDEAAGQLHRLSIEGVEIVRNNIGRLDIQGTDPINGVLRVGRFDNSDEVRKYIAWVERTFDYPLQFHTKDEIRALLASRKYFNAIYNPGAFHFHPLNYAIGLAQEITRLGGLIFEDSRALGIEHRATVKQVTTRAGSVRAKDVLIACGGYTDRLVPALARSYIPILTYMVVSRPAQTLLATAIRTRASIGDSRRSSDYYRLVDGGRRLLWGGMITTRQAEPAQLGALLKQRIVDTYPQLAELEIERAWSGRMAYARHLMPQIGTLGGGLWYCTSFGGHGMNTTAIGGTVIAEAMLGASARYKLFSPFGLTWTGGPLGAAAVQLTYWRYQLNDFLQERKSQVHD</sequence>
<feature type="domain" description="FAD dependent oxidoreductase" evidence="2">
    <location>
        <begin position="29"/>
        <end position="380"/>
    </location>
</feature>
<evidence type="ECO:0000259" key="2">
    <source>
        <dbReference type="Pfam" id="PF01266"/>
    </source>
</evidence>
<dbReference type="GO" id="GO:0005737">
    <property type="term" value="C:cytoplasm"/>
    <property type="evidence" value="ECO:0007669"/>
    <property type="project" value="TreeGrafter"/>
</dbReference>
<protein>
    <submittedName>
        <fullName evidence="3">Oxidoreductase</fullName>
    </submittedName>
</protein>
<dbReference type="EMBL" id="CP011568">
    <property type="protein sequence ID" value="AKJ68998.1"/>
    <property type="molecule type" value="Genomic_DNA"/>
</dbReference>
<organism evidence="3 4">
    <name type="scientific">Pandoraea thiooxydans</name>
    <dbReference type="NCBI Taxonomy" id="445709"/>
    <lineage>
        <taxon>Bacteria</taxon>
        <taxon>Pseudomonadati</taxon>
        <taxon>Pseudomonadota</taxon>
        <taxon>Betaproteobacteria</taxon>
        <taxon>Burkholderiales</taxon>
        <taxon>Burkholderiaceae</taxon>
        <taxon>Pandoraea</taxon>
    </lineage>
</organism>
<dbReference type="RefSeq" id="WP_047214895.1">
    <property type="nucleotide sequence ID" value="NZ_CP011568.3"/>
</dbReference>
<keyword evidence="1" id="KW-0560">Oxidoreductase</keyword>
<dbReference type="KEGG" id="ptx:ABW99_13060"/>
<reference evidence="4" key="1">
    <citation type="submission" date="2015-06" db="EMBL/GenBank/DDBJ databases">
        <authorList>
            <person name="Lim Y.L."/>
            <person name="Ee R."/>
            <person name="Yong D."/>
            <person name="How K.Y."/>
            <person name="Yin W.F."/>
            <person name="Chan K.G."/>
        </authorList>
    </citation>
    <scope>NUCLEOTIDE SEQUENCE [LARGE SCALE GENOMIC DNA]</scope>
    <source>
        <strain evidence="4">DSM 25325</strain>
    </source>
</reference>
<keyword evidence="4" id="KW-1185">Reference proteome</keyword>
<dbReference type="PATRIC" id="fig|445709.3.peg.2769"/>